<dbReference type="OrthoDB" id="9805307at2"/>
<evidence type="ECO:0000256" key="3">
    <source>
        <dbReference type="ARBA" id="ARBA00022723"/>
    </source>
</evidence>
<evidence type="ECO:0000256" key="4">
    <source>
        <dbReference type="ARBA" id="ARBA00022801"/>
    </source>
</evidence>
<dbReference type="InterPro" id="IPR051121">
    <property type="entry name" value="FAH"/>
</dbReference>
<dbReference type="PANTHER" id="PTHR42796">
    <property type="entry name" value="FUMARYLACETOACETATE HYDROLASE DOMAIN-CONTAINING PROTEIN 2A-RELATED"/>
    <property type="match status" value="1"/>
</dbReference>
<evidence type="ECO:0000256" key="2">
    <source>
        <dbReference type="ARBA" id="ARBA00010211"/>
    </source>
</evidence>
<name>A0A261VDL9_9BORD</name>
<keyword evidence="7" id="KW-1185">Reference proteome</keyword>
<dbReference type="Gene3D" id="3.90.850.10">
    <property type="entry name" value="Fumarylacetoacetase-like, C-terminal domain"/>
    <property type="match status" value="1"/>
</dbReference>
<evidence type="ECO:0000259" key="5">
    <source>
        <dbReference type="Pfam" id="PF01557"/>
    </source>
</evidence>
<proteinExistence type="inferred from homology"/>
<dbReference type="GO" id="GO:0016787">
    <property type="term" value="F:hydrolase activity"/>
    <property type="evidence" value="ECO:0007669"/>
    <property type="project" value="UniProtKB-KW"/>
</dbReference>
<dbReference type="PANTHER" id="PTHR42796:SF4">
    <property type="entry name" value="FUMARYLACETOACETATE HYDROLASE DOMAIN-CONTAINING PROTEIN 2A"/>
    <property type="match status" value="1"/>
</dbReference>
<dbReference type="AlphaFoldDB" id="A0A261VDL9"/>
<evidence type="ECO:0000256" key="1">
    <source>
        <dbReference type="ARBA" id="ARBA00001946"/>
    </source>
</evidence>
<sequence length="295" mass="31842">MKLVSFRGENTSQLGVLEGQQVIALQALDPALPQDMNELLSAGSGVIEHIRSRLDQCNAERLPLAKLELLPPSQHPGKLICIGLNYIDHASETGFEKPDYPVVFLRTTTTLVGHDAPIVRPAVSQELDYEGELAVFIGRRCSGVSYDDALDYVAGYSVFNDASLRDYQLRTHQWTMGKNFDATGGFGPCFVSADELPKGGAGLSIQTRLNGEVVQQANTDDMIFNVARLIELLSEVMTLLPGDVILSGTPSGVGAARTPPLWMKPGDVCEVEIEGVGLLRNSIVQAGYATRGEAK</sequence>
<protein>
    <recommendedName>
        <fullName evidence="5">Fumarylacetoacetase-like C-terminal domain-containing protein</fullName>
    </recommendedName>
</protein>
<dbReference type="EMBL" id="NEVU01000003">
    <property type="protein sequence ID" value="OZI71652.1"/>
    <property type="molecule type" value="Genomic_DNA"/>
</dbReference>
<organism evidence="6 7">
    <name type="scientific">Bordetella genomosp. 12</name>
    <dbReference type="NCBI Taxonomy" id="463035"/>
    <lineage>
        <taxon>Bacteria</taxon>
        <taxon>Pseudomonadati</taxon>
        <taxon>Pseudomonadota</taxon>
        <taxon>Betaproteobacteria</taxon>
        <taxon>Burkholderiales</taxon>
        <taxon>Alcaligenaceae</taxon>
        <taxon>Bordetella</taxon>
    </lineage>
</organism>
<keyword evidence="3" id="KW-0479">Metal-binding</keyword>
<dbReference type="Proteomes" id="UP000216429">
    <property type="component" value="Unassembled WGS sequence"/>
</dbReference>
<dbReference type="InterPro" id="IPR011234">
    <property type="entry name" value="Fumarylacetoacetase-like_C"/>
</dbReference>
<dbReference type="GO" id="GO:0016853">
    <property type="term" value="F:isomerase activity"/>
    <property type="evidence" value="ECO:0007669"/>
    <property type="project" value="UniProtKB-ARBA"/>
</dbReference>
<comment type="caution">
    <text evidence="6">The sequence shown here is derived from an EMBL/GenBank/DDBJ whole genome shotgun (WGS) entry which is preliminary data.</text>
</comment>
<accession>A0A261VDL9</accession>
<reference evidence="7" key="1">
    <citation type="submission" date="2017-05" db="EMBL/GenBank/DDBJ databases">
        <title>Complete and WGS of Bordetella genogroups.</title>
        <authorList>
            <person name="Spilker T."/>
            <person name="Lipuma J."/>
        </authorList>
    </citation>
    <scope>NUCLEOTIDE SEQUENCE [LARGE SCALE GENOMIC DNA]</scope>
    <source>
        <strain evidence="7">AU6712</strain>
    </source>
</reference>
<feature type="domain" description="Fumarylacetoacetase-like C-terminal" evidence="5">
    <location>
        <begin position="78"/>
        <end position="284"/>
    </location>
</feature>
<comment type="similarity">
    <text evidence="2">Belongs to the FAH family.</text>
</comment>
<comment type="cofactor">
    <cofactor evidence="1">
        <name>Mg(2+)</name>
        <dbReference type="ChEBI" id="CHEBI:18420"/>
    </cofactor>
</comment>
<dbReference type="GO" id="GO:0046872">
    <property type="term" value="F:metal ion binding"/>
    <property type="evidence" value="ECO:0007669"/>
    <property type="project" value="UniProtKB-KW"/>
</dbReference>
<dbReference type="RefSeq" id="WP_094815556.1">
    <property type="nucleotide sequence ID" value="NZ_NEVU01000003.1"/>
</dbReference>
<evidence type="ECO:0000313" key="7">
    <source>
        <dbReference type="Proteomes" id="UP000216429"/>
    </source>
</evidence>
<dbReference type="FunFam" id="3.90.850.10:FF:000002">
    <property type="entry name" value="2-hydroxyhepta-2,4-diene-1,7-dioate isomerase"/>
    <property type="match status" value="1"/>
</dbReference>
<gene>
    <name evidence="6" type="ORF">CAL22_17785</name>
</gene>
<keyword evidence="4" id="KW-0378">Hydrolase</keyword>
<dbReference type="SUPFAM" id="SSF56529">
    <property type="entry name" value="FAH"/>
    <property type="match status" value="1"/>
</dbReference>
<dbReference type="Pfam" id="PF01557">
    <property type="entry name" value="FAA_hydrolase"/>
    <property type="match status" value="1"/>
</dbReference>
<dbReference type="InterPro" id="IPR036663">
    <property type="entry name" value="Fumarylacetoacetase_C_sf"/>
</dbReference>
<evidence type="ECO:0000313" key="6">
    <source>
        <dbReference type="EMBL" id="OZI71652.1"/>
    </source>
</evidence>
<dbReference type="GO" id="GO:0019752">
    <property type="term" value="P:carboxylic acid metabolic process"/>
    <property type="evidence" value="ECO:0007669"/>
    <property type="project" value="UniProtKB-ARBA"/>
</dbReference>